<dbReference type="AlphaFoldDB" id="A0A9P0MWG5"/>
<gene>
    <name evidence="2" type="ORF">NEZAVI_LOCUS14168</name>
</gene>
<proteinExistence type="predicted"/>
<feature type="transmembrane region" description="Helical" evidence="1">
    <location>
        <begin position="79"/>
        <end position="100"/>
    </location>
</feature>
<feature type="transmembrane region" description="Helical" evidence="1">
    <location>
        <begin position="21"/>
        <end position="44"/>
    </location>
</feature>
<dbReference type="OrthoDB" id="417037at2759"/>
<keyword evidence="1" id="KW-1133">Transmembrane helix</keyword>
<evidence type="ECO:0000313" key="2">
    <source>
        <dbReference type="EMBL" id="CAH1406166.1"/>
    </source>
</evidence>
<dbReference type="EMBL" id="OV725082">
    <property type="protein sequence ID" value="CAH1406166.1"/>
    <property type="molecule type" value="Genomic_DNA"/>
</dbReference>
<dbReference type="Proteomes" id="UP001152798">
    <property type="component" value="Chromosome 6"/>
</dbReference>
<keyword evidence="3" id="KW-1185">Reference proteome</keyword>
<name>A0A9P0MWG5_NEZVI</name>
<feature type="transmembrane region" description="Helical" evidence="1">
    <location>
        <begin position="196"/>
        <end position="218"/>
    </location>
</feature>
<feature type="transmembrane region" description="Helical" evidence="1">
    <location>
        <begin position="158"/>
        <end position="176"/>
    </location>
</feature>
<accession>A0A9P0MWG5</accession>
<feature type="transmembrane region" description="Helical" evidence="1">
    <location>
        <begin position="106"/>
        <end position="125"/>
    </location>
</feature>
<evidence type="ECO:0000256" key="1">
    <source>
        <dbReference type="SAM" id="Phobius"/>
    </source>
</evidence>
<keyword evidence="1" id="KW-0812">Transmembrane</keyword>
<keyword evidence="1" id="KW-0472">Membrane</keyword>
<reference evidence="2" key="1">
    <citation type="submission" date="2022-01" db="EMBL/GenBank/DDBJ databases">
        <authorList>
            <person name="King R."/>
        </authorList>
    </citation>
    <scope>NUCLEOTIDE SEQUENCE</scope>
</reference>
<feature type="transmembrane region" description="Helical" evidence="1">
    <location>
        <begin position="224"/>
        <end position="245"/>
    </location>
</feature>
<sequence>MGFLCISAVSIYKYIKTENGIFHLLFILTIFVNKYVLSVLGFTYPSVYQGWQTLVGAFILLYLRPSLFMSNEENNRLTCFNFFKILPNLLIYVGSIVSGSKALSSIPVPLFICAQNTSAVCVMLCTLKNVNLFDFILSITALVSSLFLFLYIEIVMPFGYHPWPIFFMLTTTLVELTTPSYESNAKEISKLYYRNIFSFIILMPSSLYLGEAFSALQFKYLDQVGFYACCTVSGICGIFLQLYSVRLLKKKQFNNNFMFARITTLLISLLFFNSSLITIPLWLLIFVQCSSTLMFIYNSHSNDNNGSQEFLI</sequence>
<feature type="transmembrane region" description="Helical" evidence="1">
    <location>
        <begin position="50"/>
        <end position="67"/>
    </location>
</feature>
<protein>
    <submittedName>
        <fullName evidence="2">Uncharacterized protein</fullName>
    </submittedName>
</protein>
<feature type="transmembrane region" description="Helical" evidence="1">
    <location>
        <begin position="132"/>
        <end position="152"/>
    </location>
</feature>
<organism evidence="2 3">
    <name type="scientific">Nezara viridula</name>
    <name type="common">Southern green stink bug</name>
    <name type="synonym">Cimex viridulus</name>
    <dbReference type="NCBI Taxonomy" id="85310"/>
    <lineage>
        <taxon>Eukaryota</taxon>
        <taxon>Metazoa</taxon>
        <taxon>Ecdysozoa</taxon>
        <taxon>Arthropoda</taxon>
        <taxon>Hexapoda</taxon>
        <taxon>Insecta</taxon>
        <taxon>Pterygota</taxon>
        <taxon>Neoptera</taxon>
        <taxon>Paraneoptera</taxon>
        <taxon>Hemiptera</taxon>
        <taxon>Heteroptera</taxon>
        <taxon>Panheteroptera</taxon>
        <taxon>Pentatomomorpha</taxon>
        <taxon>Pentatomoidea</taxon>
        <taxon>Pentatomidae</taxon>
        <taxon>Pentatominae</taxon>
        <taxon>Nezara</taxon>
    </lineage>
</organism>
<evidence type="ECO:0000313" key="3">
    <source>
        <dbReference type="Proteomes" id="UP001152798"/>
    </source>
</evidence>